<dbReference type="PANTHER" id="PTHR11012">
    <property type="entry name" value="PROTEIN KINASE-LIKE DOMAIN-CONTAINING"/>
    <property type="match status" value="1"/>
</dbReference>
<organism evidence="2 3">
    <name type="scientific">Nicrophorus vespilloides</name>
    <name type="common">Boreal carrion beetle</name>
    <dbReference type="NCBI Taxonomy" id="110193"/>
    <lineage>
        <taxon>Eukaryota</taxon>
        <taxon>Metazoa</taxon>
        <taxon>Ecdysozoa</taxon>
        <taxon>Arthropoda</taxon>
        <taxon>Hexapoda</taxon>
        <taxon>Insecta</taxon>
        <taxon>Pterygota</taxon>
        <taxon>Neoptera</taxon>
        <taxon>Endopterygota</taxon>
        <taxon>Coleoptera</taxon>
        <taxon>Polyphaga</taxon>
        <taxon>Staphyliniformia</taxon>
        <taxon>Silphidae</taxon>
        <taxon>Nicrophorinae</taxon>
        <taxon>Nicrophorus</taxon>
    </lineage>
</organism>
<dbReference type="Proteomes" id="UP000695000">
    <property type="component" value="Unplaced"/>
</dbReference>
<evidence type="ECO:0000313" key="3">
    <source>
        <dbReference type="RefSeq" id="XP_017768391.1"/>
    </source>
</evidence>
<name>A0ABM1M1E1_NICVS</name>
<keyword evidence="2" id="KW-1185">Reference proteome</keyword>
<dbReference type="InterPro" id="IPR015897">
    <property type="entry name" value="CHK_kinase-like"/>
</dbReference>
<dbReference type="SUPFAM" id="SSF56112">
    <property type="entry name" value="Protein kinase-like (PK-like)"/>
    <property type="match status" value="1"/>
</dbReference>
<dbReference type="PANTHER" id="PTHR11012:SF47">
    <property type="entry name" value="GH22833P"/>
    <property type="match status" value="1"/>
</dbReference>
<gene>
    <name evidence="3" type="primary">LOC108556695</name>
</gene>
<dbReference type="Pfam" id="PF02958">
    <property type="entry name" value="EcKL"/>
    <property type="match status" value="1"/>
</dbReference>
<sequence>MGLGKVMMDLCGKQNHCDLLPIQTFLRDLENDETLVVQSCRSFESADVAEHFVSEIYRVEVTGFKKNEDKQQDYKKMLIVKCRLRNEAVVKEFNFEEVYKNEWLAYTRILPILNKNASGDLPIPRCFYADPTMLVLEDLSVLGYKTVDIVEPFTVQHVESTLCALAKLHSASMIMEENDYESLEALSVFTNDVVYNHGDVSNPAKYQKLNIDLAIAVFKELGDSDENYSVLEKLNRLKDICFDLQKKLVCTKRPYRVINHGDAWFNNIMLKDGKAMLLDLQIMRFTSPAVDLSYFLYVNLKPSMRRENLDRFLDVYLENLEGVKRSKNWLVKEMKEFAVVGFINALWLLPLFYFKKEFLGISQEMTRSDQEYINMYLNNASFYFKERLREIVIDFFNHEDCPLVL</sequence>
<dbReference type="GeneID" id="108556695"/>
<protein>
    <submittedName>
        <fullName evidence="3">Uncharacterized protein LOC108556695 isoform X1</fullName>
    </submittedName>
</protein>
<evidence type="ECO:0000313" key="2">
    <source>
        <dbReference type="Proteomes" id="UP000695000"/>
    </source>
</evidence>
<dbReference type="Gene3D" id="3.90.1200.10">
    <property type="match status" value="1"/>
</dbReference>
<feature type="domain" description="CHK kinase-like" evidence="1">
    <location>
        <begin position="134"/>
        <end position="326"/>
    </location>
</feature>
<dbReference type="InterPro" id="IPR011009">
    <property type="entry name" value="Kinase-like_dom_sf"/>
</dbReference>
<reference evidence="3" key="1">
    <citation type="submission" date="2025-08" db="UniProtKB">
        <authorList>
            <consortium name="RefSeq"/>
        </authorList>
    </citation>
    <scope>IDENTIFICATION</scope>
    <source>
        <tissue evidence="3">Whole Larva</tissue>
    </source>
</reference>
<dbReference type="SMART" id="SM00587">
    <property type="entry name" value="CHK"/>
    <property type="match status" value="1"/>
</dbReference>
<proteinExistence type="predicted"/>
<evidence type="ECO:0000259" key="1">
    <source>
        <dbReference type="SMART" id="SM00587"/>
    </source>
</evidence>
<accession>A0ABM1M1E1</accession>
<dbReference type="RefSeq" id="XP_017768391.1">
    <property type="nucleotide sequence ID" value="XM_017912902.1"/>
</dbReference>
<dbReference type="InterPro" id="IPR004119">
    <property type="entry name" value="EcKL"/>
</dbReference>